<organism evidence="2 3">
    <name type="scientific">Gossypium australe</name>
    <dbReference type="NCBI Taxonomy" id="47621"/>
    <lineage>
        <taxon>Eukaryota</taxon>
        <taxon>Viridiplantae</taxon>
        <taxon>Streptophyta</taxon>
        <taxon>Embryophyta</taxon>
        <taxon>Tracheophyta</taxon>
        <taxon>Spermatophyta</taxon>
        <taxon>Magnoliopsida</taxon>
        <taxon>eudicotyledons</taxon>
        <taxon>Gunneridae</taxon>
        <taxon>Pentapetalae</taxon>
        <taxon>rosids</taxon>
        <taxon>malvids</taxon>
        <taxon>Malvales</taxon>
        <taxon>Malvaceae</taxon>
        <taxon>Malvoideae</taxon>
        <taxon>Gossypium</taxon>
    </lineage>
</organism>
<dbReference type="PROSITE" id="PS50878">
    <property type="entry name" value="RT_POL"/>
    <property type="match status" value="1"/>
</dbReference>
<dbReference type="EMBL" id="SMMG02000123">
    <property type="protein sequence ID" value="KAA3450812.1"/>
    <property type="molecule type" value="Genomic_DNA"/>
</dbReference>
<dbReference type="Pfam" id="PF00078">
    <property type="entry name" value="RVT_1"/>
    <property type="match status" value="1"/>
</dbReference>
<accession>A0A5B6U3D0</accession>
<feature type="domain" description="Reverse transcriptase" evidence="1">
    <location>
        <begin position="24"/>
        <end position="278"/>
    </location>
</feature>
<evidence type="ECO:0000313" key="3">
    <source>
        <dbReference type="Proteomes" id="UP000325315"/>
    </source>
</evidence>
<reference evidence="2" key="1">
    <citation type="submission" date="2019-08" db="EMBL/GenBank/DDBJ databases">
        <authorList>
            <person name="Liu F."/>
        </authorList>
    </citation>
    <scope>NUCLEOTIDE SEQUENCE [LARGE SCALE GENOMIC DNA]</scope>
    <source>
        <strain evidence="2">PA1801</strain>
        <tissue evidence="2">Leaf</tissue>
    </source>
</reference>
<proteinExistence type="predicted"/>
<dbReference type="SUPFAM" id="SSF56672">
    <property type="entry name" value="DNA/RNA polymerases"/>
    <property type="match status" value="1"/>
</dbReference>
<dbReference type="CDD" id="cd01650">
    <property type="entry name" value="RT_nLTR_like"/>
    <property type="match status" value="1"/>
</dbReference>
<name>A0A5B6U3D0_9ROSI</name>
<dbReference type="PANTHER" id="PTHR19446">
    <property type="entry name" value="REVERSE TRANSCRIPTASES"/>
    <property type="match status" value="1"/>
</dbReference>
<dbReference type="InterPro" id="IPR000477">
    <property type="entry name" value="RT_dom"/>
</dbReference>
<dbReference type="OrthoDB" id="433179at2759"/>
<dbReference type="Proteomes" id="UP000325315">
    <property type="component" value="Unassembled WGS sequence"/>
</dbReference>
<protein>
    <submittedName>
        <fullName evidence="2">Retrovirus-related Pol polyprotein LINE-1</fullName>
    </submittedName>
</protein>
<gene>
    <name evidence="2" type="ORF">EPI10_034230</name>
</gene>
<dbReference type="InterPro" id="IPR043502">
    <property type="entry name" value="DNA/RNA_pol_sf"/>
</dbReference>
<keyword evidence="3" id="KW-1185">Reference proteome</keyword>
<evidence type="ECO:0000259" key="1">
    <source>
        <dbReference type="PROSITE" id="PS50878"/>
    </source>
</evidence>
<sequence length="479" mass="54667">MAPLKVPGSDGFHAHFLQSQWDTLREDMCQWVKGVKQHVIVLIPKNKSLEDFSQFRPISLCSILYKLVMKVIANWFKRKKSCILCAVSGGGNWTTIKLDLEKAYDRVSWDYIHTALIATGIPIYLRRVIMSTITSSSMQILWNRVPTRKFKPVRGICQGCPLSPHLFVLCMEGLGHSIRANMDASKWKPIRLSRTGPVVSHLFFANSLMIFCKAQVEQARMLDSILNQFYANLGYRISARKTNIYFSKVTEGVIHHQISQMFGFQEVQNLGTYLGVPLLHERVRQKLQNCNARKLSMAGRTTWLNQFSYPFLIIPRARGGLGFRHLSDQSTSFLMKIGFSLVSRVMHSGFESFALSMDGKITFLKLLAETNALTYGGLFLRYGLYSRRISFGPFEMALLHAVGKILGFQEFVKSDGSWNLDLLRVWLPEDVIFRITSIPSPHPDSGQDRVIWARSSSGAFSVRVAYWTLREDTWNSRDE</sequence>
<comment type="caution">
    <text evidence="2">The sequence shown here is derived from an EMBL/GenBank/DDBJ whole genome shotgun (WGS) entry which is preliminary data.</text>
</comment>
<evidence type="ECO:0000313" key="2">
    <source>
        <dbReference type="EMBL" id="KAA3450812.1"/>
    </source>
</evidence>
<dbReference type="AlphaFoldDB" id="A0A5B6U3D0"/>